<dbReference type="Pfam" id="PF02811">
    <property type="entry name" value="PHP"/>
    <property type="match status" value="1"/>
</dbReference>
<dbReference type="GO" id="GO:0035312">
    <property type="term" value="F:5'-3' DNA exonuclease activity"/>
    <property type="evidence" value="ECO:0007669"/>
    <property type="project" value="TreeGrafter"/>
</dbReference>
<comment type="caution">
    <text evidence="2">The sequence shown here is derived from an EMBL/GenBank/DDBJ whole genome shotgun (WGS) entry which is preliminary data.</text>
</comment>
<dbReference type="OrthoDB" id="9804333at2"/>
<dbReference type="InterPro" id="IPR004013">
    <property type="entry name" value="PHP_dom"/>
</dbReference>
<protein>
    <submittedName>
        <fullName evidence="2">PHP domain-containing protein</fullName>
    </submittedName>
</protein>
<dbReference type="PANTHER" id="PTHR42924:SF3">
    <property type="entry name" value="POLYMERASE_HISTIDINOL PHOSPHATASE N-TERMINAL DOMAIN-CONTAINING PROTEIN"/>
    <property type="match status" value="1"/>
</dbReference>
<dbReference type="SMART" id="SM00481">
    <property type="entry name" value="POLIIIAc"/>
    <property type="match status" value="1"/>
</dbReference>
<accession>A0A3B0BUZ1</accession>
<evidence type="ECO:0000313" key="3">
    <source>
        <dbReference type="Proteomes" id="UP000282311"/>
    </source>
</evidence>
<gene>
    <name evidence="2" type="ORF">D7M11_25310</name>
</gene>
<dbReference type="InterPro" id="IPR052018">
    <property type="entry name" value="PHP_domain"/>
</dbReference>
<evidence type="ECO:0000313" key="2">
    <source>
        <dbReference type="EMBL" id="RKN75827.1"/>
    </source>
</evidence>
<dbReference type="Gene3D" id="1.10.150.650">
    <property type="match status" value="1"/>
</dbReference>
<reference evidence="2 3" key="1">
    <citation type="journal article" date="2007" name="Int. J. Syst. Evol. Microbiol.">
        <title>Paenibacillus ginsengarvi sp. nov., isolated from soil from ginseng cultivation.</title>
        <authorList>
            <person name="Yoon M.H."/>
            <person name="Ten L.N."/>
            <person name="Im W.T."/>
        </authorList>
    </citation>
    <scope>NUCLEOTIDE SEQUENCE [LARGE SCALE GENOMIC DNA]</scope>
    <source>
        <strain evidence="2 3">KCTC 13059</strain>
    </source>
</reference>
<feature type="domain" description="Polymerase/histidinol phosphatase N-terminal" evidence="1">
    <location>
        <begin position="6"/>
        <end position="71"/>
    </location>
</feature>
<proteinExistence type="predicted"/>
<evidence type="ECO:0000259" key="1">
    <source>
        <dbReference type="SMART" id="SM00481"/>
    </source>
</evidence>
<dbReference type="PANTHER" id="PTHR42924">
    <property type="entry name" value="EXONUCLEASE"/>
    <property type="match status" value="1"/>
</dbReference>
<dbReference type="RefSeq" id="WP_120750057.1">
    <property type="nucleotide sequence ID" value="NZ_RBAH01000022.1"/>
</dbReference>
<dbReference type="InterPro" id="IPR003141">
    <property type="entry name" value="Pol/His_phosphatase_N"/>
</dbReference>
<dbReference type="Proteomes" id="UP000282311">
    <property type="component" value="Unassembled WGS sequence"/>
</dbReference>
<name>A0A3B0BUZ1_9BACL</name>
<dbReference type="Gene3D" id="3.20.20.140">
    <property type="entry name" value="Metal-dependent hydrolases"/>
    <property type="match status" value="1"/>
</dbReference>
<dbReference type="AlphaFoldDB" id="A0A3B0BUZ1"/>
<keyword evidence="3" id="KW-1185">Reference proteome</keyword>
<organism evidence="2 3">
    <name type="scientific">Paenibacillus ginsengarvi</name>
    <dbReference type="NCBI Taxonomy" id="400777"/>
    <lineage>
        <taxon>Bacteria</taxon>
        <taxon>Bacillati</taxon>
        <taxon>Bacillota</taxon>
        <taxon>Bacilli</taxon>
        <taxon>Bacillales</taxon>
        <taxon>Paenibacillaceae</taxon>
        <taxon>Paenibacillus</taxon>
    </lineage>
</organism>
<dbReference type="EMBL" id="RBAH01000022">
    <property type="protein sequence ID" value="RKN75827.1"/>
    <property type="molecule type" value="Genomic_DNA"/>
</dbReference>
<sequence>MKHKIADLHIHSLFSDGTLSPEEIIAIAVEKGLGLIAITDHNVLEGSREIQKLNDQKELLFISGVELDALDRGKNLHILGYGMDLTNERFREFTEKNRLLLESIDERLLVRMQREYNNISLEEYLNYNYDRKNGGWKALHYFMEKGITNSLTAGFAFYSKYEQSYNCMEFPSVSMVCNHIHSAGGKAILAHPGRVIDVTERNDFKREVTRLINLGIDGIECYYPTHSPEVTEDCLSICKELGLLITAGSDCHGYFGKTEIGEPDIPISWLNLGDILSHKLANKFAT</sequence>
<dbReference type="CDD" id="cd07438">
    <property type="entry name" value="PHP_HisPPase_AMP"/>
    <property type="match status" value="1"/>
</dbReference>
<dbReference type="InterPro" id="IPR016195">
    <property type="entry name" value="Pol/histidinol_Pase-like"/>
</dbReference>
<dbReference type="GO" id="GO:0004534">
    <property type="term" value="F:5'-3' RNA exonuclease activity"/>
    <property type="evidence" value="ECO:0007669"/>
    <property type="project" value="TreeGrafter"/>
</dbReference>
<dbReference type="SUPFAM" id="SSF89550">
    <property type="entry name" value="PHP domain-like"/>
    <property type="match status" value="1"/>
</dbReference>